<dbReference type="OrthoDB" id="5379188at2"/>
<evidence type="ECO:0000259" key="1">
    <source>
        <dbReference type="Pfam" id="PF18145"/>
    </source>
</evidence>
<dbReference type="AlphaFoldDB" id="A0A1G8T1A4"/>
<reference evidence="2 3" key="1">
    <citation type="submission" date="2016-10" db="EMBL/GenBank/DDBJ databases">
        <authorList>
            <person name="de Groot N.N."/>
        </authorList>
    </citation>
    <scope>NUCLEOTIDE SEQUENCE [LARGE SCALE GENOMIC DNA]</scope>
    <source>
        <strain evidence="2 3">DSM 26424</strain>
    </source>
</reference>
<keyword evidence="3" id="KW-1185">Reference proteome</keyword>
<accession>A0A1G8T1A4</accession>
<protein>
    <recommendedName>
        <fullName evidence="1">SMODS-associated and fused to various effectors domain-containing protein</fullName>
    </recommendedName>
</protein>
<dbReference type="STRING" id="555512.SAMN04487993_102738"/>
<evidence type="ECO:0000313" key="2">
    <source>
        <dbReference type="EMBL" id="SDJ35241.1"/>
    </source>
</evidence>
<dbReference type="Pfam" id="PF18145">
    <property type="entry name" value="SAVED"/>
    <property type="match status" value="1"/>
</dbReference>
<gene>
    <name evidence="2" type="ORF">SAMN04487993_102738</name>
</gene>
<sequence>MSSSYIPKATQISLWTLAAGRCEFAGCNRLLIGDLIAGKEDGKFGFIAHIVADSENGPRGDKVRSPLLKQDISNLMLMCPIHHKLIDVDHVDDYPEATLIAMKQEHESRIEIVTDMDADRAAHVLRFAANIGQLESLVSTKAIFAAMPPDRHPAERRTIDIELNAEVRDGEPAFWAMQSEHLRRQFARKVKERVEQREIQQLSVFALAPQPLLIELGTLLGDIMPVSVHQKYREPATWKWQSQQPAITFRTQDHFGAKELPVALKLGVSATIDDGRIFSVLGEHAAIWSITAETPHNDIMRRQDDLSVYKRHLRGMFDRIKAHHGENALINVFPAVPVSLAVETGRAWMPKADLPMRIFDQSREAKAFVAAITIGG</sequence>
<dbReference type="Proteomes" id="UP000199093">
    <property type="component" value="Unassembled WGS sequence"/>
</dbReference>
<proteinExistence type="predicted"/>
<name>A0A1G8T1A4_9RHOB</name>
<dbReference type="EMBL" id="FNEJ01000027">
    <property type="protein sequence ID" value="SDJ35241.1"/>
    <property type="molecule type" value="Genomic_DNA"/>
</dbReference>
<dbReference type="InterPro" id="IPR040836">
    <property type="entry name" value="SAVED"/>
</dbReference>
<dbReference type="RefSeq" id="WP_089851238.1">
    <property type="nucleotide sequence ID" value="NZ_FNEJ01000027.1"/>
</dbReference>
<feature type="domain" description="SMODS-associated and fused to various effectors" evidence="1">
    <location>
        <begin position="182"/>
        <end position="374"/>
    </location>
</feature>
<organism evidence="2 3">
    <name type="scientific">Salipiger marinus</name>
    <dbReference type="NCBI Taxonomy" id="555512"/>
    <lineage>
        <taxon>Bacteria</taxon>
        <taxon>Pseudomonadati</taxon>
        <taxon>Pseudomonadota</taxon>
        <taxon>Alphaproteobacteria</taxon>
        <taxon>Rhodobacterales</taxon>
        <taxon>Roseobacteraceae</taxon>
        <taxon>Salipiger</taxon>
    </lineage>
</organism>
<evidence type="ECO:0000313" key="3">
    <source>
        <dbReference type="Proteomes" id="UP000199093"/>
    </source>
</evidence>
<dbReference type="NCBIfam" id="NF033611">
    <property type="entry name" value="SAVED"/>
    <property type="match status" value="1"/>
</dbReference>